<evidence type="ECO:0000313" key="1">
    <source>
        <dbReference type="EMBL" id="SPE20812.1"/>
    </source>
</evidence>
<dbReference type="AlphaFoldDB" id="A0A2N9LBZ4"/>
<accession>A0A2N9LBZ4</accession>
<organism evidence="1 2">
    <name type="scientific">Candidatus Sulfuritelmatomonas gaucii</name>
    <dbReference type="NCBI Taxonomy" id="2043161"/>
    <lineage>
        <taxon>Bacteria</taxon>
        <taxon>Pseudomonadati</taxon>
        <taxon>Acidobacteriota</taxon>
        <taxon>Terriglobia</taxon>
        <taxon>Terriglobales</taxon>
        <taxon>Acidobacteriaceae</taxon>
        <taxon>Candidatus Sulfuritelmatomonas</taxon>
    </lineage>
</organism>
<gene>
    <name evidence="1" type="ORF">SBA5_30017</name>
</gene>
<name>A0A2N9LBZ4_9BACT</name>
<protein>
    <submittedName>
        <fullName evidence="1">Uncharacterized protein</fullName>
    </submittedName>
</protein>
<proteinExistence type="predicted"/>
<sequence>MQAISSVNAVSYLLRFVGLFMFKITLQNPPSPGQPFRVNEVPGKISTSVTKTNWYG</sequence>
<evidence type="ECO:0000313" key="2">
    <source>
        <dbReference type="Proteomes" id="UP000239735"/>
    </source>
</evidence>
<dbReference type="EMBL" id="OKRB01000086">
    <property type="protein sequence ID" value="SPE20812.1"/>
    <property type="molecule type" value="Genomic_DNA"/>
</dbReference>
<reference evidence="2" key="1">
    <citation type="submission" date="2018-02" db="EMBL/GenBank/DDBJ databases">
        <authorList>
            <person name="Hausmann B."/>
        </authorList>
    </citation>
    <scope>NUCLEOTIDE SEQUENCE [LARGE SCALE GENOMIC DNA]</scope>
    <source>
        <strain evidence="2">Peat soil MAG SbA5</strain>
    </source>
</reference>
<dbReference type="Proteomes" id="UP000239735">
    <property type="component" value="Unassembled WGS sequence"/>
</dbReference>